<dbReference type="OrthoDB" id="10542160at2759"/>
<proteinExistence type="predicted"/>
<protein>
    <submittedName>
        <fullName evidence="1">Uncharacterized protein</fullName>
    </submittedName>
</protein>
<name>A0A2H2ZKH1_TRIPA</name>
<reference evidence="1 2" key="1">
    <citation type="journal article" date="2015" name="Genome Announc.">
        <title>Genome sequence and annotation of Trichoderma parareesei, the ancestor of the cellulase producer Trichoderma reesei.</title>
        <authorList>
            <person name="Yang D."/>
            <person name="Pomraning K."/>
            <person name="Kopchinskiy A."/>
            <person name="Karimi Aghcheh R."/>
            <person name="Atanasova L."/>
            <person name="Chenthamara K."/>
            <person name="Baker S.E."/>
            <person name="Zhang R."/>
            <person name="Shen Q."/>
            <person name="Freitag M."/>
            <person name="Kubicek C.P."/>
            <person name="Druzhinina I.S."/>
        </authorList>
    </citation>
    <scope>NUCLEOTIDE SEQUENCE [LARGE SCALE GENOMIC DNA]</scope>
    <source>
        <strain evidence="1 2">CBS 125925</strain>
    </source>
</reference>
<gene>
    <name evidence="1" type="ORF">A9Z42_0015190</name>
</gene>
<keyword evidence="2" id="KW-1185">Reference proteome</keyword>
<organism evidence="1 2">
    <name type="scientific">Trichoderma parareesei</name>
    <name type="common">Filamentous fungus</name>
    <dbReference type="NCBI Taxonomy" id="858221"/>
    <lineage>
        <taxon>Eukaryota</taxon>
        <taxon>Fungi</taxon>
        <taxon>Dikarya</taxon>
        <taxon>Ascomycota</taxon>
        <taxon>Pezizomycotina</taxon>
        <taxon>Sordariomycetes</taxon>
        <taxon>Hypocreomycetidae</taxon>
        <taxon>Hypocreales</taxon>
        <taxon>Hypocreaceae</taxon>
        <taxon>Trichoderma</taxon>
    </lineage>
</organism>
<dbReference type="EMBL" id="LFMI01000180">
    <property type="protein sequence ID" value="OTA01205.1"/>
    <property type="molecule type" value="Genomic_DNA"/>
</dbReference>
<evidence type="ECO:0000313" key="1">
    <source>
        <dbReference type="EMBL" id="OTA01205.1"/>
    </source>
</evidence>
<sequence>MSPYDFKVVGKPTLVHMESLQGLALLSRKYKAKVDNQGCIDLVYQGREVTPEEIEVHRGWMERCLLKLRYTKLPYTGEGPQRFVQPDAEGVAVQNDAMTTDGESTEEHLMDEKTLIDEEDQVDQDTVCGKEDPNQRGRVTEEYRNAEDSRIAQQHVDYEVERISRGFEYLGETLPRWSWGRAGIR</sequence>
<comment type="caution">
    <text evidence="1">The sequence shown here is derived from an EMBL/GenBank/DDBJ whole genome shotgun (WGS) entry which is preliminary data.</text>
</comment>
<evidence type="ECO:0000313" key="2">
    <source>
        <dbReference type="Proteomes" id="UP000219286"/>
    </source>
</evidence>
<accession>A0A2H2ZKH1</accession>
<dbReference type="AlphaFoldDB" id="A0A2H2ZKH1"/>
<dbReference type="Proteomes" id="UP000219286">
    <property type="component" value="Unassembled WGS sequence"/>
</dbReference>